<reference evidence="2 3" key="1">
    <citation type="journal article" date="2019" name="Int. J. Syst. Evol. Microbiol.">
        <title>The Global Catalogue of Microorganisms (GCM) 10K type strain sequencing project: providing services to taxonomists for standard genome sequencing and annotation.</title>
        <authorList>
            <consortium name="The Broad Institute Genomics Platform"/>
            <consortium name="The Broad Institute Genome Sequencing Center for Infectious Disease"/>
            <person name="Wu L."/>
            <person name="Ma J."/>
        </authorList>
    </citation>
    <scope>NUCLEOTIDE SEQUENCE [LARGE SCALE GENOMIC DNA]</scope>
    <source>
        <strain evidence="2 3">JCM 12389</strain>
    </source>
</reference>
<proteinExistence type="predicted"/>
<keyword evidence="1" id="KW-0812">Transmembrane</keyword>
<keyword evidence="3" id="KW-1185">Reference proteome</keyword>
<feature type="transmembrane region" description="Helical" evidence="1">
    <location>
        <begin position="90"/>
        <end position="113"/>
    </location>
</feature>
<evidence type="ECO:0000313" key="3">
    <source>
        <dbReference type="Proteomes" id="UP001500880"/>
    </source>
</evidence>
<dbReference type="Proteomes" id="UP001500880">
    <property type="component" value="Unassembled WGS sequence"/>
</dbReference>
<sequence>MPFTGLVLLFVLFLAVLFIIIGAAVYRQQRDTLKKTSLLVLCTIFLQLTLFLLFFTGALASFNSVLEEILWWLIVLGGLAFGIRECKTNIIAALLSIFLSVLLTILMLLMLFVTSM</sequence>
<evidence type="ECO:0000256" key="1">
    <source>
        <dbReference type="SAM" id="Phobius"/>
    </source>
</evidence>
<evidence type="ECO:0000313" key="2">
    <source>
        <dbReference type="EMBL" id="GAA0501986.1"/>
    </source>
</evidence>
<protein>
    <recommendedName>
        <fullName evidence="4">YesK-like protein</fullName>
    </recommendedName>
</protein>
<dbReference type="RefSeq" id="WP_343843277.1">
    <property type="nucleotide sequence ID" value="NZ_BAAADO010000008.1"/>
</dbReference>
<gene>
    <name evidence="2" type="ORF">GCM10008986_31940</name>
</gene>
<organism evidence="2 3">
    <name type="scientific">Salinibacillus aidingensis</name>
    <dbReference type="NCBI Taxonomy" id="237684"/>
    <lineage>
        <taxon>Bacteria</taxon>
        <taxon>Bacillati</taxon>
        <taxon>Bacillota</taxon>
        <taxon>Bacilli</taxon>
        <taxon>Bacillales</taxon>
        <taxon>Bacillaceae</taxon>
        <taxon>Salinibacillus</taxon>
    </lineage>
</organism>
<keyword evidence="1" id="KW-0472">Membrane</keyword>
<feature type="transmembrane region" description="Helical" evidence="1">
    <location>
        <begin position="65"/>
        <end position="83"/>
    </location>
</feature>
<evidence type="ECO:0008006" key="4">
    <source>
        <dbReference type="Google" id="ProtNLM"/>
    </source>
</evidence>
<dbReference type="EMBL" id="BAAADO010000008">
    <property type="protein sequence ID" value="GAA0501986.1"/>
    <property type="molecule type" value="Genomic_DNA"/>
</dbReference>
<accession>A0ABN1BNN7</accession>
<keyword evidence="1" id="KW-1133">Transmembrane helix</keyword>
<feature type="transmembrane region" description="Helical" evidence="1">
    <location>
        <begin position="6"/>
        <end position="26"/>
    </location>
</feature>
<comment type="caution">
    <text evidence="2">The sequence shown here is derived from an EMBL/GenBank/DDBJ whole genome shotgun (WGS) entry which is preliminary data.</text>
</comment>
<name>A0ABN1BNN7_9BACI</name>
<feature type="transmembrane region" description="Helical" evidence="1">
    <location>
        <begin position="38"/>
        <end position="59"/>
    </location>
</feature>